<dbReference type="Gene3D" id="3.40.720.10">
    <property type="entry name" value="Alkaline Phosphatase, subunit A"/>
    <property type="match status" value="1"/>
</dbReference>
<evidence type="ECO:0000256" key="1">
    <source>
        <dbReference type="ARBA" id="ARBA00008779"/>
    </source>
</evidence>
<dbReference type="GO" id="GO:0018958">
    <property type="term" value="P:phenol-containing compound metabolic process"/>
    <property type="evidence" value="ECO:0007669"/>
    <property type="project" value="InterPro"/>
</dbReference>
<dbReference type="CDD" id="cd16147">
    <property type="entry name" value="G6S"/>
    <property type="match status" value="1"/>
</dbReference>
<dbReference type="RefSeq" id="XP_047768080.1">
    <property type="nucleotide sequence ID" value="XM_047911751.1"/>
</dbReference>
<keyword evidence="4" id="KW-0325">Glycoprotein</keyword>
<dbReference type="EMBL" id="CP090173">
    <property type="protein sequence ID" value="UJO23714.1"/>
    <property type="molecule type" value="Genomic_DNA"/>
</dbReference>
<comment type="similarity">
    <text evidence="1 5">Belongs to the sulfatase family.</text>
</comment>
<dbReference type="KEGG" id="ffu:CLAFUR5_12603"/>
<evidence type="ECO:0000256" key="6">
    <source>
        <dbReference type="PIRSR" id="PIRSR000972-50"/>
    </source>
</evidence>
<dbReference type="GeneID" id="71992481"/>
<dbReference type="InterPro" id="IPR024607">
    <property type="entry name" value="Sulfatase_CS"/>
</dbReference>
<dbReference type="GO" id="GO:0004065">
    <property type="term" value="F:arylsulfatase activity"/>
    <property type="evidence" value="ECO:0007669"/>
    <property type="project" value="UniProtKB-UniRule"/>
</dbReference>
<evidence type="ECO:0000256" key="2">
    <source>
        <dbReference type="ARBA" id="ARBA00022729"/>
    </source>
</evidence>
<dbReference type="PANTHER" id="PTHR43108:SF8">
    <property type="entry name" value="SD21168P"/>
    <property type="match status" value="1"/>
</dbReference>
<evidence type="ECO:0000313" key="9">
    <source>
        <dbReference type="EMBL" id="UJO23714.1"/>
    </source>
</evidence>
<dbReference type="Pfam" id="PF00884">
    <property type="entry name" value="Sulfatase"/>
    <property type="match status" value="1"/>
</dbReference>
<sequence length="618" mass="69036">MPTITRACLLALRYLASLPLFLALDVPQVPLKSSKQPNMVFILTDDQDLHMDSLSYMPYLKKHLTDEGTSFSRHYCTVALCCPSRVSLWTGKAAHNTNVTDVNPPYGGYPKFISQGFNSAYLPIWLQEAGYNTYHVGKLFNAQTVDNFASPHAAGWTGSEFLLDPFTYEYLNATFTRNGEEPVSYEGQYTTDLVAEKSFGFLGDALASDKPFFLTIAPTAPHSNVHIGSNIIDGNFSEHSNVQSPPVPAKRHEHLFEDVIVPRTPHFNPDDPHSVSWIGLLPKQNQTNIEANDHFYRSRLRALQAVDEIVDDLVKRLDEAGILDETYIFFSTDNGYHIGQHRLQPGKQCAFEEDVNVPFIVRGPGIARGKTTDIVTSHTDLAPTFLALANGHVRDDFDGSAIPVTQLDSEITAQPWKNEHVNVESWGIIMSEGKHGAVLYPNHTYKALRVIGDGYNLLYTVWCSGEHELYDLTMDPYEASNIHPDATRASKLPPANIVLDSSRPHRADQQVLYTSDVVPSGSTIANSANALSVPKVLHRLDALLMVLKTCRGRECTHPWEMLHPKGDVHDLKDAADPIYDHFYEHEQQRVKFDKCEKGYILESEGPLHIKPYLEGIGG</sequence>
<comment type="PTM">
    <text evidence="6">The conversion to 3-oxoalanine (also known as C-formylglycine, FGly), of a serine or cysteine residue in prokaryotes and of a cysteine residue in eukaryotes, is critical for catalytic activity.</text>
</comment>
<dbReference type="FunFam" id="3.40.720.10:FF:000051">
    <property type="entry name" value="Arylsulfatase"/>
    <property type="match status" value="1"/>
</dbReference>
<dbReference type="PROSITE" id="PS00523">
    <property type="entry name" value="SULFATASE_1"/>
    <property type="match status" value="1"/>
</dbReference>
<gene>
    <name evidence="9" type="ORF">CLAFUR5_12603</name>
</gene>
<dbReference type="EC" id="3.1.6.1" evidence="5"/>
<dbReference type="InterPro" id="IPR000917">
    <property type="entry name" value="Sulfatase_N"/>
</dbReference>
<dbReference type="InterPro" id="IPR012083">
    <property type="entry name" value="Arylsulfatase"/>
</dbReference>
<evidence type="ECO:0000313" key="10">
    <source>
        <dbReference type="Proteomes" id="UP000756132"/>
    </source>
</evidence>
<organism evidence="9 10">
    <name type="scientific">Passalora fulva</name>
    <name type="common">Tomato leaf mold</name>
    <name type="synonym">Cladosporium fulvum</name>
    <dbReference type="NCBI Taxonomy" id="5499"/>
    <lineage>
        <taxon>Eukaryota</taxon>
        <taxon>Fungi</taxon>
        <taxon>Dikarya</taxon>
        <taxon>Ascomycota</taxon>
        <taxon>Pezizomycotina</taxon>
        <taxon>Dothideomycetes</taxon>
        <taxon>Dothideomycetidae</taxon>
        <taxon>Mycosphaerellales</taxon>
        <taxon>Mycosphaerellaceae</taxon>
        <taxon>Fulvia</taxon>
    </lineage>
</organism>
<dbReference type="PIRSF" id="PIRSF000972">
    <property type="entry name" value="Arylsulf_plant"/>
    <property type="match status" value="1"/>
</dbReference>
<protein>
    <recommendedName>
        <fullName evidence="5">Arylsulfatase</fullName>
        <shortName evidence="5">AS</shortName>
        <ecNumber evidence="5">3.1.6.1</ecNumber>
    </recommendedName>
    <alternativeName>
        <fullName evidence="5">Aryl-sulfate sulphohydrolase</fullName>
    </alternativeName>
</protein>
<accession>A0A9Q8PJC8</accession>
<evidence type="ECO:0000259" key="8">
    <source>
        <dbReference type="Pfam" id="PF00884"/>
    </source>
</evidence>
<keyword evidence="10" id="KW-1185">Reference proteome</keyword>
<dbReference type="InterPro" id="IPR017850">
    <property type="entry name" value="Alkaline_phosphatase_core_sf"/>
</dbReference>
<evidence type="ECO:0000256" key="5">
    <source>
        <dbReference type="PIRNR" id="PIRNR000972"/>
    </source>
</evidence>
<dbReference type="SUPFAM" id="SSF53649">
    <property type="entry name" value="Alkaline phosphatase-like"/>
    <property type="match status" value="1"/>
</dbReference>
<keyword evidence="3 5" id="KW-0378">Hydrolase</keyword>
<reference evidence="9" key="1">
    <citation type="submission" date="2021-12" db="EMBL/GenBank/DDBJ databases">
        <authorList>
            <person name="Zaccaron A."/>
            <person name="Stergiopoulos I."/>
        </authorList>
    </citation>
    <scope>NUCLEOTIDE SEQUENCE</scope>
    <source>
        <strain evidence="9">Race5_Kim</strain>
    </source>
</reference>
<feature type="modified residue" description="3-oxoalanine (Cys)" evidence="6">
    <location>
        <position position="81"/>
    </location>
</feature>
<comment type="catalytic activity">
    <reaction evidence="5">
        <text>an aryl sulfate + H2O = a phenol + sulfate + H(+)</text>
        <dbReference type="Rhea" id="RHEA:17261"/>
        <dbReference type="ChEBI" id="CHEBI:15377"/>
        <dbReference type="ChEBI" id="CHEBI:15378"/>
        <dbReference type="ChEBI" id="CHEBI:16189"/>
        <dbReference type="ChEBI" id="CHEBI:33853"/>
        <dbReference type="ChEBI" id="CHEBI:140317"/>
        <dbReference type="EC" id="3.1.6.1"/>
    </reaction>
</comment>
<feature type="signal peptide" evidence="7">
    <location>
        <begin position="1"/>
        <end position="23"/>
    </location>
</feature>
<feature type="chain" id="PRO_5040319386" description="Arylsulfatase" evidence="7">
    <location>
        <begin position="24"/>
        <end position="618"/>
    </location>
</feature>
<dbReference type="OrthoDB" id="96314at2759"/>
<proteinExistence type="inferred from homology"/>
<evidence type="ECO:0000256" key="4">
    <source>
        <dbReference type="ARBA" id="ARBA00023180"/>
    </source>
</evidence>
<feature type="domain" description="Sulfatase N-terminal" evidence="8">
    <location>
        <begin position="37"/>
        <end position="390"/>
    </location>
</feature>
<keyword evidence="2 7" id="KW-0732">Signal</keyword>
<dbReference type="Proteomes" id="UP000756132">
    <property type="component" value="Chromosome 11"/>
</dbReference>
<dbReference type="GO" id="GO:0005539">
    <property type="term" value="F:glycosaminoglycan binding"/>
    <property type="evidence" value="ECO:0007669"/>
    <property type="project" value="TreeGrafter"/>
</dbReference>
<dbReference type="PANTHER" id="PTHR43108">
    <property type="entry name" value="N-ACETYLGLUCOSAMINE-6-SULFATASE FAMILY MEMBER"/>
    <property type="match status" value="1"/>
</dbReference>
<name>A0A9Q8PJC8_PASFU</name>
<dbReference type="GO" id="GO:0008449">
    <property type="term" value="F:N-acetylglucosamine-6-sulfatase activity"/>
    <property type="evidence" value="ECO:0007669"/>
    <property type="project" value="TreeGrafter"/>
</dbReference>
<reference evidence="9" key="2">
    <citation type="journal article" date="2022" name="Microb. Genom.">
        <title>A chromosome-scale genome assembly of the tomato pathogen Cladosporium fulvum reveals a compartmentalized genome architecture and the presence of a dispensable chromosome.</title>
        <authorList>
            <person name="Zaccaron A.Z."/>
            <person name="Chen L.H."/>
            <person name="Samaras A."/>
            <person name="Stergiopoulos I."/>
        </authorList>
    </citation>
    <scope>NUCLEOTIDE SEQUENCE</scope>
    <source>
        <strain evidence="9">Race5_Kim</strain>
    </source>
</reference>
<dbReference type="AlphaFoldDB" id="A0A9Q8PJC8"/>
<evidence type="ECO:0000256" key="7">
    <source>
        <dbReference type="SAM" id="SignalP"/>
    </source>
</evidence>
<evidence type="ECO:0000256" key="3">
    <source>
        <dbReference type="ARBA" id="ARBA00022801"/>
    </source>
</evidence>